<feature type="compositionally biased region" description="Acidic residues" evidence="1">
    <location>
        <begin position="21"/>
        <end position="32"/>
    </location>
</feature>
<feature type="compositionally biased region" description="Polar residues" evidence="1">
    <location>
        <begin position="95"/>
        <end position="108"/>
    </location>
</feature>
<organism evidence="2">
    <name type="scientific">Arion vulgaris</name>
    <dbReference type="NCBI Taxonomy" id="1028688"/>
    <lineage>
        <taxon>Eukaryota</taxon>
        <taxon>Metazoa</taxon>
        <taxon>Spiralia</taxon>
        <taxon>Lophotrochozoa</taxon>
        <taxon>Mollusca</taxon>
        <taxon>Gastropoda</taxon>
        <taxon>Heterobranchia</taxon>
        <taxon>Euthyneura</taxon>
        <taxon>Panpulmonata</taxon>
        <taxon>Eupulmonata</taxon>
        <taxon>Stylommatophora</taxon>
        <taxon>Helicina</taxon>
        <taxon>Arionoidea</taxon>
        <taxon>Arionidae</taxon>
        <taxon>Arion</taxon>
    </lineage>
</organism>
<reference evidence="2" key="1">
    <citation type="submission" date="2014-12" db="EMBL/GenBank/DDBJ databases">
        <title>Insight into the proteome of Arion vulgaris.</title>
        <authorList>
            <person name="Aradska J."/>
            <person name="Bulat T."/>
            <person name="Smidak R."/>
            <person name="Sarate P."/>
            <person name="Gangsoo J."/>
            <person name="Sialana F."/>
            <person name="Bilban M."/>
            <person name="Lubec G."/>
        </authorList>
    </citation>
    <scope>NUCLEOTIDE SEQUENCE</scope>
    <source>
        <tissue evidence="2">Skin</tissue>
    </source>
</reference>
<name>A0A0B6Y676_9EUPU</name>
<dbReference type="EMBL" id="HACG01004733">
    <property type="protein sequence ID" value="CEK51598.1"/>
    <property type="molecule type" value="Transcribed_RNA"/>
</dbReference>
<proteinExistence type="predicted"/>
<sequence>DDLDLPVNSASNLEDMREPYENDEGSSDELDEPPALVDETTADDTGESMIVDVVDTQEDMPPILQPMFTSSYSSPVENTEMMERESTFFLPKKTTNVKTFGSNRAEQLTTTTDSTHADDSISNTSLHSDGSKDSGIDTDIPSTSTSYTSVQNSSTPAATKSTGKSLKIQHL</sequence>
<feature type="compositionally biased region" description="Polar residues" evidence="1">
    <location>
        <begin position="67"/>
        <end position="77"/>
    </location>
</feature>
<feature type="non-terminal residue" evidence="2">
    <location>
        <position position="1"/>
    </location>
</feature>
<protein>
    <submittedName>
        <fullName evidence="2">Uncharacterized protein</fullName>
    </submittedName>
</protein>
<feature type="region of interest" description="Disordered" evidence="1">
    <location>
        <begin position="95"/>
        <end position="171"/>
    </location>
</feature>
<dbReference type="AlphaFoldDB" id="A0A0B6Y676"/>
<feature type="region of interest" description="Disordered" evidence="1">
    <location>
        <begin position="1"/>
        <end position="82"/>
    </location>
</feature>
<accession>A0A0B6Y676</accession>
<evidence type="ECO:0000313" key="2">
    <source>
        <dbReference type="EMBL" id="CEK51598.1"/>
    </source>
</evidence>
<evidence type="ECO:0000256" key="1">
    <source>
        <dbReference type="SAM" id="MobiDB-lite"/>
    </source>
</evidence>
<gene>
    <name evidence="2" type="primary">ORF13842</name>
</gene>
<feature type="compositionally biased region" description="Polar residues" evidence="1">
    <location>
        <begin position="140"/>
        <end position="164"/>
    </location>
</feature>
<feature type="non-terminal residue" evidence="2">
    <location>
        <position position="171"/>
    </location>
</feature>